<protein>
    <submittedName>
        <fullName evidence="3">CPBP family intramembrane glutamic endopeptidase</fullName>
        <ecNumber evidence="3">3.4.-.-</ecNumber>
    </submittedName>
</protein>
<keyword evidence="3" id="KW-0378">Hydrolase</keyword>
<sequence length="260" mass="28760">MKKSFVQKHPYIASILVGLLCTFMTALGMAVPQIMGLDTYSIYIVATVFLLISVAIGVFIMTKSKLTLVEYGFRISENRSSSNVWWYAPLLALEVLPIAVYGFSPEITPVQYIILAFFTIAIGLNEEIYFRGLALKFLAAKGGKRAIIFSSIIFGVLHLINALNGKNVLYLVLQMLFALLVGFVLAEIVSITKSLWIVIIWHAAHDYISNTTSDSLDQTALIILAIQLVILLIYAIGIWKRTNVPENVVPGEVSSSIILK</sequence>
<keyword evidence="1" id="KW-0812">Transmembrane</keyword>
<evidence type="ECO:0000256" key="1">
    <source>
        <dbReference type="SAM" id="Phobius"/>
    </source>
</evidence>
<feature type="transmembrane region" description="Helical" evidence="1">
    <location>
        <begin position="40"/>
        <end position="62"/>
    </location>
</feature>
<dbReference type="Pfam" id="PF02517">
    <property type="entry name" value="Rce1-like"/>
    <property type="match status" value="1"/>
</dbReference>
<proteinExistence type="predicted"/>
<comment type="caution">
    <text evidence="3">The sequence shown here is derived from an EMBL/GenBank/DDBJ whole genome shotgun (WGS) entry which is preliminary data.</text>
</comment>
<keyword evidence="4" id="KW-1185">Reference proteome</keyword>
<keyword evidence="1" id="KW-1133">Transmembrane helix</keyword>
<feature type="domain" description="CAAX prenyl protease 2/Lysostaphin resistance protein A-like" evidence="2">
    <location>
        <begin position="112"/>
        <end position="207"/>
    </location>
</feature>
<evidence type="ECO:0000259" key="2">
    <source>
        <dbReference type="Pfam" id="PF02517"/>
    </source>
</evidence>
<dbReference type="EMBL" id="JBHTLM010000003">
    <property type="protein sequence ID" value="MFD1175997.1"/>
    <property type="molecule type" value="Genomic_DNA"/>
</dbReference>
<dbReference type="Proteomes" id="UP001597262">
    <property type="component" value="Unassembled WGS sequence"/>
</dbReference>
<feature type="transmembrane region" description="Helical" evidence="1">
    <location>
        <begin position="146"/>
        <end position="163"/>
    </location>
</feature>
<name>A0ABW3RUL6_9BACL</name>
<accession>A0ABW3RUL6</accession>
<evidence type="ECO:0000313" key="3">
    <source>
        <dbReference type="EMBL" id="MFD1175997.1"/>
    </source>
</evidence>
<gene>
    <name evidence="3" type="ORF">ACFQ3W_06700</name>
</gene>
<evidence type="ECO:0000313" key="4">
    <source>
        <dbReference type="Proteomes" id="UP001597262"/>
    </source>
</evidence>
<reference evidence="4" key="1">
    <citation type="journal article" date="2019" name="Int. J. Syst. Evol. Microbiol.">
        <title>The Global Catalogue of Microorganisms (GCM) 10K type strain sequencing project: providing services to taxonomists for standard genome sequencing and annotation.</title>
        <authorList>
            <consortium name="The Broad Institute Genomics Platform"/>
            <consortium name="The Broad Institute Genome Sequencing Center for Infectious Disease"/>
            <person name="Wu L."/>
            <person name="Ma J."/>
        </authorList>
    </citation>
    <scope>NUCLEOTIDE SEQUENCE [LARGE SCALE GENOMIC DNA]</scope>
    <source>
        <strain evidence="4">CCUG 59189</strain>
    </source>
</reference>
<keyword evidence="1" id="KW-0472">Membrane</keyword>
<feature type="transmembrane region" description="Helical" evidence="1">
    <location>
        <begin position="220"/>
        <end position="239"/>
    </location>
</feature>
<organism evidence="3 4">
    <name type="scientific">Paenibacillus puldeungensis</name>
    <dbReference type="NCBI Taxonomy" id="696536"/>
    <lineage>
        <taxon>Bacteria</taxon>
        <taxon>Bacillati</taxon>
        <taxon>Bacillota</taxon>
        <taxon>Bacilli</taxon>
        <taxon>Bacillales</taxon>
        <taxon>Paenibacillaceae</taxon>
        <taxon>Paenibacillus</taxon>
    </lineage>
</organism>
<feature type="transmembrane region" description="Helical" evidence="1">
    <location>
        <begin position="175"/>
        <end position="199"/>
    </location>
</feature>
<feature type="transmembrane region" description="Helical" evidence="1">
    <location>
        <begin position="83"/>
        <end position="103"/>
    </location>
</feature>
<feature type="transmembrane region" description="Helical" evidence="1">
    <location>
        <begin position="109"/>
        <end position="125"/>
    </location>
</feature>
<dbReference type="RefSeq" id="WP_379317897.1">
    <property type="nucleotide sequence ID" value="NZ_JBHTLM010000003.1"/>
</dbReference>
<dbReference type="InterPro" id="IPR003675">
    <property type="entry name" value="Rce1/LyrA-like_dom"/>
</dbReference>
<dbReference type="GO" id="GO:0016787">
    <property type="term" value="F:hydrolase activity"/>
    <property type="evidence" value="ECO:0007669"/>
    <property type="project" value="UniProtKB-KW"/>
</dbReference>
<dbReference type="EC" id="3.4.-.-" evidence="3"/>